<sequence length="112" mass="12865">MEKNIEYKAHLCAHGFHQIAGLDYQSTFAPTGRLESLRTVISSAAINKYEFHQMDVQSAFLNAQLQEEIYLGIPQRVPENKETQVLQLKKALYGLKQASLAWYKHISNWLIT</sequence>
<comment type="caution">
    <text evidence="2">The sequence shown here is derived from an EMBL/GenBank/DDBJ whole genome shotgun (WGS) entry which is preliminary data.</text>
</comment>
<dbReference type="Pfam" id="PF07727">
    <property type="entry name" value="RVT_2"/>
    <property type="match status" value="1"/>
</dbReference>
<keyword evidence="3" id="KW-1185">Reference proteome</keyword>
<evidence type="ECO:0000313" key="2">
    <source>
        <dbReference type="EMBL" id="MBW0548452.1"/>
    </source>
</evidence>
<feature type="domain" description="Reverse transcriptase Ty1/copia-type" evidence="1">
    <location>
        <begin position="3"/>
        <end position="110"/>
    </location>
</feature>
<evidence type="ECO:0000259" key="1">
    <source>
        <dbReference type="Pfam" id="PF07727"/>
    </source>
</evidence>
<name>A0A9Q3P4J8_9BASI</name>
<reference evidence="2" key="1">
    <citation type="submission" date="2021-03" db="EMBL/GenBank/DDBJ databases">
        <title>Draft genome sequence of rust myrtle Austropuccinia psidii MF-1, a brazilian biotype.</title>
        <authorList>
            <person name="Quecine M.C."/>
            <person name="Pachon D.M.R."/>
            <person name="Bonatelli M.L."/>
            <person name="Correr F.H."/>
            <person name="Franceschini L.M."/>
            <person name="Leite T.F."/>
            <person name="Margarido G.R.A."/>
            <person name="Almeida C.A."/>
            <person name="Ferrarezi J.A."/>
            <person name="Labate C.A."/>
        </authorList>
    </citation>
    <scope>NUCLEOTIDE SEQUENCE</scope>
    <source>
        <strain evidence="2">MF-1</strain>
    </source>
</reference>
<dbReference type="OrthoDB" id="2796020at2759"/>
<accession>A0A9Q3P4J8</accession>
<proteinExistence type="predicted"/>
<protein>
    <recommendedName>
        <fullName evidence="1">Reverse transcriptase Ty1/copia-type domain-containing protein</fullName>
    </recommendedName>
</protein>
<gene>
    <name evidence="2" type="ORF">O181_088167</name>
</gene>
<dbReference type="EMBL" id="AVOT02053667">
    <property type="protein sequence ID" value="MBW0548452.1"/>
    <property type="molecule type" value="Genomic_DNA"/>
</dbReference>
<dbReference type="Proteomes" id="UP000765509">
    <property type="component" value="Unassembled WGS sequence"/>
</dbReference>
<dbReference type="AlphaFoldDB" id="A0A9Q3P4J8"/>
<evidence type="ECO:0000313" key="3">
    <source>
        <dbReference type="Proteomes" id="UP000765509"/>
    </source>
</evidence>
<dbReference type="InterPro" id="IPR013103">
    <property type="entry name" value="RVT_2"/>
</dbReference>
<organism evidence="2 3">
    <name type="scientific">Austropuccinia psidii MF-1</name>
    <dbReference type="NCBI Taxonomy" id="1389203"/>
    <lineage>
        <taxon>Eukaryota</taxon>
        <taxon>Fungi</taxon>
        <taxon>Dikarya</taxon>
        <taxon>Basidiomycota</taxon>
        <taxon>Pucciniomycotina</taxon>
        <taxon>Pucciniomycetes</taxon>
        <taxon>Pucciniales</taxon>
        <taxon>Sphaerophragmiaceae</taxon>
        <taxon>Austropuccinia</taxon>
    </lineage>
</organism>